<proteinExistence type="predicted"/>
<dbReference type="InterPro" id="IPR004518">
    <property type="entry name" value="MazG-like_dom"/>
</dbReference>
<dbReference type="EMBL" id="GU071095">
    <property type="protein sequence ID" value="ADO97498.1"/>
    <property type="molecule type" value="Genomic_DNA"/>
</dbReference>
<dbReference type="Proteomes" id="UP000006524">
    <property type="component" value="Segment"/>
</dbReference>
<feature type="domain" description="NTP pyrophosphohydrolase MazG-like" evidence="1">
    <location>
        <begin position="48"/>
        <end position="118"/>
    </location>
</feature>
<accession>E3SJ50</accession>
<dbReference type="KEGG" id="vg:10326788"/>
<dbReference type="RefSeq" id="YP_004322312.1">
    <property type="nucleotide sequence ID" value="NC_015279.1"/>
</dbReference>
<name>E3SJ50_9CAUD</name>
<dbReference type="CDD" id="cd11541">
    <property type="entry name" value="NTP-PPase_u4"/>
    <property type="match status" value="1"/>
</dbReference>
<reference evidence="2 3" key="1">
    <citation type="journal article" date="2010" name="Environ. Microbiol.">
        <title>Genomic analysis of oceanic cyanobacterial myoviruses compared with T4-like myoviruses from diverse hosts and environments.</title>
        <authorList>
            <person name="Sullivan M.B."/>
            <person name="Huang K.H."/>
            <person name="Ignacio-Espinoza J.C."/>
            <person name="Berlin A.M."/>
            <person name="Kelly L."/>
            <person name="Weigele P.R."/>
            <person name="DeFrancesco A.S."/>
            <person name="Kern S.E."/>
            <person name="Thompson L.R."/>
            <person name="Young S."/>
            <person name="Yandava C."/>
            <person name="Fu R."/>
            <person name="Krastins B."/>
            <person name="Chase M."/>
            <person name="Sarracino D."/>
            <person name="Osburne M.S."/>
            <person name="Henn M.R."/>
            <person name="Chisholm S.W."/>
        </authorList>
    </citation>
    <scope>NUCLEOTIDE SEQUENCE [LARGE SCALE GENOMIC DNA]</scope>
    <source>
        <strain evidence="2">8017-1</strain>
    </source>
</reference>
<gene>
    <name evidence="2" type="primary">mazG</name>
    <name evidence="2" type="ORF">SSM2_156</name>
</gene>
<dbReference type="OrthoDB" id="15178at10239"/>
<organism evidence="2 3">
    <name type="scientific">Synechococcus phage S-SM2</name>
    <dbReference type="NCBI Taxonomy" id="444860"/>
    <lineage>
        <taxon>Viruses</taxon>
        <taxon>Duplodnaviria</taxon>
        <taxon>Heunggongvirae</taxon>
        <taxon>Uroviricota</taxon>
        <taxon>Caudoviricetes</taxon>
        <taxon>Pantevenvirales</taxon>
        <taxon>Kyanoviridae</taxon>
        <taxon>Nilusvirus</taxon>
        <taxon>Nilusvirus ssm2</taxon>
    </lineage>
</organism>
<evidence type="ECO:0000313" key="3">
    <source>
        <dbReference type="Proteomes" id="UP000006524"/>
    </source>
</evidence>
<dbReference type="PIRSF" id="PIRSF006639">
    <property type="entry name" value="UCP006639_pph"/>
    <property type="match status" value="1"/>
</dbReference>
<evidence type="ECO:0000259" key="1">
    <source>
        <dbReference type="Pfam" id="PF03819"/>
    </source>
</evidence>
<dbReference type="Pfam" id="PF03819">
    <property type="entry name" value="MazG"/>
    <property type="match status" value="1"/>
</dbReference>
<dbReference type="SUPFAM" id="SSF101386">
    <property type="entry name" value="all-alpha NTP pyrophosphatases"/>
    <property type="match status" value="1"/>
</dbReference>
<sequence>MTKVDTEKYLEFVKEVTSAPSLDWPVCAARLSELEVNDCNVTQLMTAALGLCAESGEFTEVVKKIFLQGKPYNEENIFHMKRELGDICWYLAQACMALDTTFDEVIEMNVDKLKARYPGGEFDVHHSENRAEGDL</sequence>
<keyword evidence="3" id="KW-1185">Reference proteome</keyword>
<evidence type="ECO:0000313" key="2">
    <source>
        <dbReference type="EMBL" id="ADO97498.1"/>
    </source>
</evidence>
<dbReference type="Gene3D" id="1.10.287.1080">
    <property type="entry name" value="MazG-like"/>
    <property type="match status" value="1"/>
</dbReference>
<protein>
    <submittedName>
        <fullName evidence="2">Pyrophosphatase</fullName>
    </submittedName>
</protein>
<dbReference type="InterPro" id="IPR011379">
    <property type="entry name" value="MazG-related_GP37"/>
</dbReference>
<dbReference type="GeneID" id="10326788"/>